<sequence>MAVVCLNLFVFILLLSLHVSTLIKVLKMWVVLHSFPAFSTSCWIDCDVLFFYYLLALCDVLSNFPDLGHPRCNLKLVHK</sequence>
<reference evidence="2" key="1">
    <citation type="journal article" date="2013" name="Nat. Commun.">
        <title>Whole-genome sequencing of Oryza brachyantha reveals mechanisms underlying Oryza genome evolution.</title>
        <authorList>
            <person name="Chen J."/>
            <person name="Huang Q."/>
            <person name="Gao D."/>
            <person name="Wang J."/>
            <person name="Lang Y."/>
            <person name="Liu T."/>
            <person name="Li B."/>
            <person name="Bai Z."/>
            <person name="Luis Goicoechea J."/>
            <person name="Liang C."/>
            <person name="Chen C."/>
            <person name="Zhang W."/>
            <person name="Sun S."/>
            <person name="Liao Y."/>
            <person name="Zhang X."/>
            <person name="Yang L."/>
            <person name="Song C."/>
            <person name="Wang M."/>
            <person name="Shi J."/>
            <person name="Liu G."/>
            <person name="Liu J."/>
            <person name="Zhou H."/>
            <person name="Zhou W."/>
            <person name="Yu Q."/>
            <person name="An N."/>
            <person name="Chen Y."/>
            <person name="Cai Q."/>
            <person name="Wang B."/>
            <person name="Liu B."/>
            <person name="Min J."/>
            <person name="Huang Y."/>
            <person name="Wu H."/>
            <person name="Li Z."/>
            <person name="Zhang Y."/>
            <person name="Yin Y."/>
            <person name="Song W."/>
            <person name="Jiang J."/>
            <person name="Jackson S.A."/>
            <person name="Wing R.A."/>
            <person name="Wang J."/>
            <person name="Chen M."/>
        </authorList>
    </citation>
    <scope>NUCLEOTIDE SEQUENCE [LARGE SCALE GENOMIC DNA]</scope>
    <source>
        <strain evidence="2">cv. IRGC 101232</strain>
    </source>
</reference>
<keyword evidence="1" id="KW-1133">Transmembrane helix</keyword>
<proteinExistence type="predicted"/>
<evidence type="ECO:0000256" key="1">
    <source>
        <dbReference type="SAM" id="Phobius"/>
    </source>
</evidence>
<organism evidence="2">
    <name type="scientific">Oryza brachyantha</name>
    <name type="common">malo sina</name>
    <dbReference type="NCBI Taxonomy" id="4533"/>
    <lineage>
        <taxon>Eukaryota</taxon>
        <taxon>Viridiplantae</taxon>
        <taxon>Streptophyta</taxon>
        <taxon>Embryophyta</taxon>
        <taxon>Tracheophyta</taxon>
        <taxon>Spermatophyta</taxon>
        <taxon>Magnoliopsida</taxon>
        <taxon>Liliopsida</taxon>
        <taxon>Poales</taxon>
        <taxon>Poaceae</taxon>
        <taxon>BOP clade</taxon>
        <taxon>Oryzoideae</taxon>
        <taxon>Oryzeae</taxon>
        <taxon>Oryzinae</taxon>
        <taxon>Oryza</taxon>
    </lineage>
</organism>
<reference evidence="2" key="2">
    <citation type="submission" date="2013-04" db="UniProtKB">
        <authorList>
            <consortium name="EnsemblPlants"/>
        </authorList>
    </citation>
    <scope>IDENTIFICATION</scope>
</reference>
<keyword evidence="1" id="KW-0472">Membrane</keyword>
<dbReference type="AlphaFoldDB" id="J3KYG7"/>
<feature type="transmembrane region" description="Helical" evidence="1">
    <location>
        <begin position="6"/>
        <end position="23"/>
    </location>
</feature>
<keyword evidence="1" id="KW-0812">Transmembrane</keyword>
<evidence type="ECO:0000313" key="3">
    <source>
        <dbReference type="Proteomes" id="UP000006038"/>
    </source>
</evidence>
<keyword evidence="3" id="KW-1185">Reference proteome</keyword>
<evidence type="ECO:0000313" key="2">
    <source>
        <dbReference type="EnsemblPlants" id="OB01G20230.1"/>
    </source>
</evidence>
<name>J3KYG7_ORYBR</name>
<protein>
    <submittedName>
        <fullName evidence="2">Uncharacterized protein</fullName>
    </submittedName>
</protein>
<dbReference type="HOGENOM" id="CLU_2609835_0_0_1"/>
<dbReference type="EnsemblPlants" id="OB01G20230.1">
    <property type="protein sequence ID" value="OB01G20230.1"/>
    <property type="gene ID" value="OB01G20230"/>
</dbReference>
<feature type="transmembrane region" description="Helical" evidence="1">
    <location>
        <begin position="35"/>
        <end position="55"/>
    </location>
</feature>
<dbReference type="Gramene" id="OB01G20230.1">
    <property type="protein sequence ID" value="OB01G20230.1"/>
    <property type="gene ID" value="OB01G20230"/>
</dbReference>
<accession>J3KYG7</accession>
<dbReference type="Proteomes" id="UP000006038">
    <property type="component" value="Chromosome 1"/>
</dbReference>